<accession>A0A4V6XZ85</accession>
<sequence>MTSSCCAAGYTAAQHDAPNPIPLPHQTYVALVGGPLDGLHAPEQLSPATCVARCGGGVL</sequence>
<protein>
    <submittedName>
        <fullName evidence="1">Uncharacterized protein</fullName>
    </submittedName>
</protein>
<organism evidence="1 2">
    <name type="scientific">Streptomyces lasalocidi</name>
    <name type="common">Streptomyces lasaliensis</name>
    <dbReference type="NCBI Taxonomy" id="324833"/>
    <lineage>
        <taxon>Bacteria</taxon>
        <taxon>Bacillati</taxon>
        <taxon>Actinomycetota</taxon>
        <taxon>Actinomycetes</taxon>
        <taxon>Kitasatosporales</taxon>
        <taxon>Streptomycetaceae</taxon>
        <taxon>Streptomyces</taxon>
    </lineage>
</organism>
<dbReference type="EMBL" id="SZNQ01000003">
    <property type="protein sequence ID" value="TKS96302.1"/>
    <property type="molecule type" value="Genomic_DNA"/>
</dbReference>
<dbReference type="AlphaFoldDB" id="A0A4V6XZ85"/>
<dbReference type="RefSeq" id="WP_137311402.1">
    <property type="nucleotide sequence ID" value="NZ_SZNQ01000003.1"/>
</dbReference>
<comment type="caution">
    <text evidence="1">The sequence shown here is derived from an EMBL/GenBank/DDBJ whole genome shotgun (WGS) entry which is preliminary data.</text>
</comment>
<proteinExistence type="predicted"/>
<reference evidence="1 2" key="1">
    <citation type="submission" date="2019-04" db="EMBL/GenBank/DDBJ databases">
        <title>Streptomyces lasaliensis sp. nov., an Actinomycete isolated from soil which produces the polyether antibiotic lasalocid.</title>
        <authorList>
            <person name="Erwin G."/>
            <person name="Haber C."/>
        </authorList>
    </citation>
    <scope>NUCLEOTIDE SEQUENCE [LARGE SCALE GENOMIC DNA]</scope>
    <source>
        <strain evidence="1 2">X-537</strain>
    </source>
</reference>
<keyword evidence="2" id="KW-1185">Reference proteome</keyword>
<gene>
    <name evidence="1" type="ORF">E4U91_37075</name>
</gene>
<evidence type="ECO:0000313" key="2">
    <source>
        <dbReference type="Proteomes" id="UP000305929"/>
    </source>
</evidence>
<evidence type="ECO:0000313" key="1">
    <source>
        <dbReference type="EMBL" id="TKS96302.1"/>
    </source>
</evidence>
<dbReference type="Proteomes" id="UP000305929">
    <property type="component" value="Unassembled WGS sequence"/>
</dbReference>
<name>A0A4V6XZ85_STRLS</name>